<evidence type="ECO:0000256" key="2">
    <source>
        <dbReference type="ARBA" id="ARBA00022448"/>
    </source>
</evidence>
<keyword evidence="2 7" id="KW-0813">Transport</keyword>
<feature type="transmembrane region" description="Helical" evidence="7">
    <location>
        <begin position="113"/>
        <end position="140"/>
    </location>
</feature>
<keyword evidence="3" id="KW-1003">Cell membrane</keyword>
<evidence type="ECO:0000256" key="7">
    <source>
        <dbReference type="RuleBase" id="RU363032"/>
    </source>
</evidence>
<dbReference type="InterPro" id="IPR035906">
    <property type="entry name" value="MetI-like_sf"/>
</dbReference>
<feature type="transmembrane region" description="Helical" evidence="7">
    <location>
        <begin position="188"/>
        <end position="210"/>
    </location>
</feature>
<comment type="similarity">
    <text evidence="7">Belongs to the binding-protein-dependent transport system permease family.</text>
</comment>
<evidence type="ECO:0000256" key="1">
    <source>
        <dbReference type="ARBA" id="ARBA00004651"/>
    </source>
</evidence>
<dbReference type="PROSITE" id="PS50928">
    <property type="entry name" value="ABC_TM1"/>
    <property type="match status" value="1"/>
</dbReference>
<dbReference type="EMBL" id="PGVG01000036">
    <property type="protein sequence ID" value="PJG51478.1"/>
    <property type="molecule type" value="Genomic_DNA"/>
</dbReference>
<protein>
    <submittedName>
        <fullName evidence="9">Carbohydrate ABC transporter permease</fullName>
    </submittedName>
</protein>
<accession>A0A2M8R0Y8</accession>
<evidence type="ECO:0000313" key="9">
    <source>
        <dbReference type="EMBL" id="PJG51478.1"/>
    </source>
</evidence>
<keyword evidence="4 7" id="KW-0812">Transmembrane</keyword>
<evidence type="ECO:0000256" key="6">
    <source>
        <dbReference type="ARBA" id="ARBA00023136"/>
    </source>
</evidence>
<dbReference type="Pfam" id="PF00528">
    <property type="entry name" value="BPD_transp_1"/>
    <property type="match status" value="1"/>
</dbReference>
<dbReference type="Proteomes" id="UP000231194">
    <property type="component" value="Unassembled WGS sequence"/>
</dbReference>
<keyword evidence="6 7" id="KW-0472">Membrane</keyword>
<proteinExistence type="inferred from homology"/>
<dbReference type="PANTHER" id="PTHR43744">
    <property type="entry name" value="ABC TRANSPORTER PERMEASE PROTEIN MG189-RELATED-RELATED"/>
    <property type="match status" value="1"/>
</dbReference>
<dbReference type="AlphaFoldDB" id="A0A2M8R0Y8"/>
<comment type="subcellular location">
    <subcellularLocation>
        <location evidence="1 7">Cell membrane</location>
        <topology evidence="1 7">Multi-pass membrane protein</topology>
    </subcellularLocation>
</comment>
<sequence length="282" mass="31438">MSAFKSARRLSLPTTILRHAVLLCTGALILAPFVWMVSLSIKPASEIFRVSFSFWPERFYGIENYTKALTEVPLPRYMGNGVLVCAIILVLQILVCTPCAYVLAKLRFPGRDLLFSMVLIGLLLPHQVLSLPLFILSYQLDILNTYAALIFPYVISPFGIFLFRQFFKTIPDDVVHAARLDGLSELAIVWRIMLPMALPALIAFSIFSVVGHWNDLFWPLIAVRDQSLMPPPLGIMVFKNEEAGNDYGPLMAASTLVVMPLIIAFLAAQKWFVEGMTGGAVK</sequence>
<dbReference type="InterPro" id="IPR000515">
    <property type="entry name" value="MetI-like"/>
</dbReference>
<dbReference type="GO" id="GO:0005886">
    <property type="term" value="C:plasma membrane"/>
    <property type="evidence" value="ECO:0007669"/>
    <property type="project" value="UniProtKB-SubCell"/>
</dbReference>
<organism evidence="9 10">
    <name type="scientific">Bradyrhizobium forestalis</name>
    <dbReference type="NCBI Taxonomy" id="1419263"/>
    <lineage>
        <taxon>Bacteria</taxon>
        <taxon>Pseudomonadati</taxon>
        <taxon>Pseudomonadota</taxon>
        <taxon>Alphaproteobacteria</taxon>
        <taxon>Hyphomicrobiales</taxon>
        <taxon>Nitrobacteraceae</taxon>
        <taxon>Bradyrhizobium</taxon>
    </lineage>
</organism>
<feature type="domain" description="ABC transmembrane type-1" evidence="8">
    <location>
        <begin position="78"/>
        <end position="268"/>
    </location>
</feature>
<evidence type="ECO:0000256" key="4">
    <source>
        <dbReference type="ARBA" id="ARBA00022692"/>
    </source>
</evidence>
<reference evidence="9 10" key="1">
    <citation type="submission" date="2017-11" db="EMBL/GenBank/DDBJ databases">
        <title>Bradyrhizobium forestalis sp. nov., an efficient nitrogen-fixing bacterium isolated from nodules of forest legume species in the Amazon.</title>
        <authorList>
            <person name="Costa E.M."/>
            <person name="Guimaraes A."/>
            <person name="Carvalho T.S."/>
            <person name="Rodrigues T.L."/>
            <person name="Ribeiro P.R.A."/>
            <person name="Lebbe L."/>
            <person name="Willems A."/>
            <person name="Moreira F.M.S."/>
        </authorList>
    </citation>
    <scope>NUCLEOTIDE SEQUENCE [LARGE SCALE GENOMIC DNA]</scope>
    <source>
        <strain evidence="9 10">INPA54B</strain>
    </source>
</reference>
<evidence type="ECO:0000313" key="10">
    <source>
        <dbReference type="Proteomes" id="UP000231194"/>
    </source>
</evidence>
<evidence type="ECO:0000259" key="8">
    <source>
        <dbReference type="PROSITE" id="PS50928"/>
    </source>
</evidence>
<dbReference type="GO" id="GO:0055085">
    <property type="term" value="P:transmembrane transport"/>
    <property type="evidence" value="ECO:0007669"/>
    <property type="project" value="InterPro"/>
</dbReference>
<evidence type="ECO:0000256" key="5">
    <source>
        <dbReference type="ARBA" id="ARBA00022989"/>
    </source>
</evidence>
<keyword evidence="5 7" id="KW-1133">Transmembrane helix</keyword>
<dbReference type="PANTHER" id="PTHR43744:SF12">
    <property type="entry name" value="ABC TRANSPORTER PERMEASE PROTEIN MG189-RELATED"/>
    <property type="match status" value="1"/>
</dbReference>
<name>A0A2M8R0Y8_9BRAD</name>
<dbReference type="OrthoDB" id="9815445at2"/>
<dbReference type="Gene3D" id="1.10.3720.10">
    <property type="entry name" value="MetI-like"/>
    <property type="match status" value="1"/>
</dbReference>
<keyword evidence="10" id="KW-1185">Reference proteome</keyword>
<dbReference type="CDD" id="cd06261">
    <property type="entry name" value="TM_PBP2"/>
    <property type="match status" value="1"/>
</dbReference>
<gene>
    <name evidence="9" type="ORF">CVM73_30810</name>
</gene>
<feature type="transmembrane region" description="Helical" evidence="7">
    <location>
        <begin position="20"/>
        <end position="41"/>
    </location>
</feature>
<feature type="transmembrane region" description="Helical" evidence="7">
    <location>
        <begin position="81"/>
        <end position="104"/>
    </location>
</feature>
<comment type="caution">
    <text evidence="9">The sequence shown here is derived from an EMBL/GenBank/DDBJ whole genome shotgun (WGS) entry which is preliminary data.</text>
</comment>
<dbReference type="RefSeq" id="WP_100235523.1">
    <property type="nucleotide sequence ID" value="NZ_PGVG01000036.1"/>
</dbReference>
<feature type="transmembrane region" description="Helical" evidence="7">
    <location>
        <begin position="247"/>
        <end position="268"/>
    </location>
</feature>
<feature type="transmembrane region" description="Helical" evidence="7">
    <location>
        <begin position="146"/>
        <end position="167"/>
    </location>
</feature>
<dbReference type="SUPFAM" id="SSF161098">
    <property type="entry name" value="MetI-like"/>
    <property type="match status" value="1"/>
</dbReference>
<evidence type="ECO:0000256" key="3">
    <source>
        <dbReference type="ARBA" id="ARBA00022475"/>
    </source>
</evidence>